<dbReference type="AlphaFoldDB" id="A0A1A9UH34"/>
<comment type="similarity">
    <text evidence="1">Belongs to the cation diffusion facilitator (CDF) transporter (TC 2.A.4) family. SLC30A subfamily.</text>
</comment>
<dbReference type="Proteomes" id="UP000078200">
    <property type="component" value="Unassembled WGS sequence"/>
</dbReference>
<dbReference type="GO" id="GO:0005385">
    <property type="term" value="F:zinc ion transmembrane transporter activity"/>
    <property type="evidence" value="ECO:0007669"/>
    <property type="project" value="TreeGrafter"/>
</dbReference>
<dbReference type="InterPro" id="IPR027470">
    <property type="entry name" value="Cation_efflux_CTD"/>
</dbReference>
<keyword evidence="2" id="KW-0813">Transport</keyword>
<dbReference type="PANTHER" id="PTHR11562">
    <property type="entry name" value="CATION EFFLUX PROTEIN/ ZINC TRANSPORTER"/>
    <property type="match status" value="1"/>
</dbReference>
<protein>
    <recommendedName>
        <fullName evidence="3">Cation efflux protein cytoplasmic domain-containing protein</fullName>
    </recommendedName>
</protein>
<dbReference type="GO" id="GO:0005886">
    <property type="term" value="C:plasma membrane"/>
    <property type="evidence" value="ECO:0007669"/>
    <property type="project" value="TreeGrafter"/>
</dbReference>
<sequence length="106" mass="12223">MPGGYACQRPWVKNDKCIPTSSTERLAGWLIGWWFGWLHDCVGRVLMEGTPNFLEYTEILNVFKRIEGVERVHNLRIWALSINRVALSVHLAVALDSEVYSFQLFV</sequence>
<keyword evidence="2" id="KW-0864">Zinc transport</keyword>
<evidence type="ECO:0000259" key="3">
    <source>
        <dbReference type="Pfam" id="PF16916"/>
    </source>
</evidence>
<dbReference type="Pfam" id="PF16916">
    <property type="entry name" value="ZT_dimer"/>
    <property type="match status" value="1"/>
</dbReference>
<dbReference type="STRING" id="7395.A0A1A9UH34"/>
<dbReference type="VEuPathDB" id="VectorBase:GAUT004703"/>
<feature type="domain" description="Cation efflux protein cytoplasmic" evidence="3">
    <location>
        <begin position="54"/>
        <end position="96"/>
    </location>
</feature>
<evidence type="ECO:0000313" key="5">
    <source>
        <dbReference type="Proteomes" id="UP000078200"/>
    </source>
</evidence>
<dbReference type="InterPro" id="IPR050681">
    <property type="entry name" value="CDF/SLC30A"/>
</dbReference>
<dbReference type="PANTHER" id="PTHR11562:SF17">
    <property type="entry name" value="RE54080P-RELATED"/>
    <property type="match status" value="1"/>
</dbReference>
<dbReference type="EnsemblMetazoa" id="GAUT004703-RA">
    <property type="protein sequence ID" value="GAUT004703-PA"/>
    <property type="gene ID" value="GAUT004703"/>
</dbReference>
<name>A0A1A9UH34_GLOAU</name>
<keyword evidence="2" id="KW-0406">Ion transport</keyword>
<dbReference type="GO" id="GO:0010043">
    <property type="term" value="P:response to zinc ion"/>
    <property type="evidence" value="ECO:0007669"/>
    <property type="project" value="TreeGrafter"/>
</dbReference>
<evidence type="ECO:0000313" key="4">
    <source>
        <dbReference type="EnsemblMetazoa" id="GAUT004703-PA"/>
    </source>
</evidence>
<proteinExistence type="inferred from homology"/>
<keyword evidence="5" id="KW-1185">Reference proteome</keyword>
<organism evidence="4 5">
    <name type="scientific">Glossina austeni</name>
    <name type="common">Savannah tsetse fly</name>
    <dbReference type="NCBI Taxonomy" id="7395"/>
    <lineage>
        <taxon>Eukaryota</taxon>
        <taxon>Metazoa</taxon>
        <taxon>Ecdysozoa</taxon>
        <taxon>Arthropoda</taxon>
        <taxon>Hexapoda</taxon>
        <taxon>Insecta</taxon>
        <taxon>Pterygota</taxon>
        <taxon>Neoptera</taxon>
        <taxon>Endopterygota</taxon>
        <taxon>Diptera</taxon>
        <taxon>Brachycera</taxon>
        <taxon>Muscomorpha</taxon>
        <taxon>Hippoboscoidea</taxon>
        <taxon>Glossinidae</taxon>
        <taxon>Glossina</taxon>
    </lineage>
</organism>
<evidence type="ECO:0000256" key="2">
    <source>
        <dbReference type="ARBA" id="ARBA00022906"/>
    </source>
</evidence>
<keyword evidence="2" id="KW-0862">Zinc</keyword>
<reference evidence="4" key="1">
    <citation type="submission" date="2020-05" db="UniProtKB">
        <authorList>
            <consortium name="EnsemblMetazoa"/>
        </authorList>
    </citation>
    <scope>IDENTIFICATION</scope>
    <source>
        <strain evidence="4">TTRI</strain>
    </source>
</reference>
<accession>A0A1A9UH34</accession>
<evidence type="ECO:0000256" key="1">
    <source>
        <dbReference type="ARBA" id="ARBA00008873"/>
    </source>
</evidence>